<dbReference type="AlphaFoldDB" id="A0A1I2BFE0"/>
<sequence length="791" mass="87582">MFFKSYLPKQYLVAAIVASLLQGVVTAAPVFAEPAAKTEATVTQEATTAQEPMQSKASAASDKRSSLADTAEQNTIDHSAEFKPIQNEFLKEGEGIPGSEVPYQSERALSREEWKTVAQLEKDVRILQREREKFIKNRIKEKDEKEKAFTNAFKGRQEYSIVFNPEDYSTKTMNANGEDVTFRAYEHLVYVKKPYDPESQMLSIYIPEAYLKGGTVNGFTAETAPIFMPNGVGGYMPGTIAEPQEDSRYGGANAALYALSNGYVVVSPAIRGRSLKHKNGYETGKAPALIVDYKAAVRFVRFNRKAGRIPAGDTEKIIASGTSAGGALSALLGATGNAKDYDPYLKEVGAAKERDDIFASMAYCPITNLENADMAYEWMFHNANEYYNAGPARRISPASSNAAPESNVQNRPTNAPVEAAKGTAITPEQKEISAELKENFTDYLNKLNLRDSLGNRLNLAPDGYGLFREYIESLYLESAQNAIDTGEDISKTPWITVSEGTAVHMDFDKYVATVKRLKGVPAFDAFDMTTGENNEFGTYDIPNKHFSRYALEHSQLVTVPKLEEEKEIAQEKARQYSLALPVEKRQLQKANLVEQMERDKIDLSQYMANWQIIKMMNPMYYIGNPDVQTAPNWRIRHGSLDRDTALAIPAILALKLKNKGKAVDFKVAWGYGHAGDYDLPELFAWTDRICKIKDKADAILKEGQKKKAETDNTDTDNDGSNRIEKNRVSTENKILNSELSKEPEDTAAAVNPSEGATAVKELEGTATAKSYEDTSTAKEQSEIAAKETTAI</sequence>
<dbReference type="SUPFAM" id="SSF53474">
    <property type="entry name" value="alpha/beta-Hydrolases"/>
    <property type="match status" value="1"/>
</dbReference>
<reference evidence="4 5" key="1">
    <citation type="submission" date="2016-10" db="EMBL/GenBank/DDBJ databases">
        <authorList>
            <person name="de Groot N.N."/>
        </authorList>
    </citation>
    <scope>NUCLEOTIDE SEQUENCE [LARGE SCALE GENOMIC DNA]</scope>
    <source>
        <strain evidence="4 5">DSM 9236</strain>
    </source>
</reference>
<protein>
    <recommendedName>
        <fullName evidence="3">BD-FAE-like domain-containing protein</fullName>
    </recommendedName>
</protein>
<dbReference type="Pfam" id="PF20434">
    <property type="entry name" value="BD-FAE"/>
    <property type="match status" value="1"/>
</dbReference>
<proteinExistence type="predicted"/>
<dbReference type="EMBL" id="FONL01000008">
    <property type="protein sequence ID" value="SFE53860.1"/>
    <property type="molecule type" value="Genomic_DNA"/>
</dbReference>
<gene>
    <name evidence="4" type="ORF">SAMN05216245_108103</name>
</gene>
<feature type="signal peptide" evidence="2">
    <location>
        <begin position="1"/>
        <end position="27"/>
    </location>
</feature>
<dbReference type="InterPro" id="IPR048124">
    <property type="entry name" value="Tannase_B"/>
</dbReference>
<keyword evidence="5" id="KW-1185">Reference proteome</keyword>
<evidence type="ECO:0000256" key="1">
    <source>
        <dbReference type="SAM" id="MobiDB-lite"/>
    </source>
</evidence>
<dbReference type="Proteomes" id="UP000198896">
    <property type="component" value="Unassembled WGS sequence"/>
</dbReference>
<dbReference type="InterPro" id="IPR049492">
    <property type="entry name" value="BD-FAE-like_dom"/>
</dbReference>
<accession>A0A1I2BFE0</accession>
<dbReference type="Gene3D" id="3.40.50.1820">
    <property type="entry name" value="alpha/beta hydrolase"/>
    <property type="match status" value="1"/>
</dbReference>
<evidence type="ECO:0000259" key="3">
    <source>
        <dbReference type="Pfam" id="PF20434"/>
    </source>
</evidence>
<keyword evidence="2" id="KW-0732">Signal</keyword>
<dbReference type="NCBIfam" id="NF041556">
    <property type="entry name" value="tannase_B"/>
    <property type="match status" value="1"/>
</dbReference>
<evidence type="ECO:0000313" key="5">
    <source>
        <dbReference type="Proteomes" id="UP000198896"/>
    </source>
</evidence>
<feature type="compositionally biased region" description="Basic and acidic residues" evidence="1">
    <location>
        <begin position="770"/>
        <end position="785"/>
    </location>
</feature>
<feature type="compositionally biased region" description="Low complexity" evidence="1">
    <location>
        <begin position="42"/>
        <end position="60"/>
    </location>
</feature>
<evidence type="ECO:0000256" key="2">
    <source>
        <dbReference type="SAM" id="SignalP"/>
    </source>
</evidence>
<dbReference type="RefSeq" id="WP_093913567.1">
    <property type="nucleotide sequence ID" value="NZ_FONL01000008.1"/>
</dbReference>
<name>A0A1I2BFE0_9FIRM</name>
<feature type="region of interest" description="Disordered" evidence="1">
    <location>
        <begin position="703"/>
        <end position="791"/>
    </location>
</feature>
<feature type="domain" description="BD-FAE-like" evidence="3">
    <location>
        <begin position="255"/>
        <end position="375"/>
    </location>
</feature>
<organism evidence="4 5">
    <name type="scientific">Succiniclasticum ruminis DSM 9236</name>
    <dbReference type="NCBI Taxonomy" id="1123323"/>
    <lineage>
        <taxon>Bacteria</taxon>
        <taxon>Bacillati</taxon>
        <taxon>Bacillota</taxon>
        <taxon>Negativicutes</taxon>
        <taxon>Acidaminococcales</taxon>
        <taxon>Acidaminococcaceae</taxon>
        <taxon>Succiniclasticum</taxon>
    </lineage>
</organism>
<dbReference type="STRING" id="1123323.SAMN05216245_108103"/>
<evidence type="ECO:0000313" key="4">
    <source>
        <dbReference type="EMBL" id="SFE53860.1"/>
    </source>
</evidence>
<dbReference type="InterPro" id="IPR029058">
    <property type="entry name" value="AB_hydrolase_fold"/>
</dbReference>
<feature type="compositionally biased region" description="Basic and acidic residues" evidence="1">
    <location>
        <begin position="719"/>
        <end position="730"/>
    </location>
</feature>
<feature type="chain" id="PRO_5011795899" description="BD-FAE-like domain-containing protein" evidence="2">
    <location>
        <begin position="28"/>
        <end position="791"/>
    </location>
</feature>
<feature type="region of interest" description="Disordered" evidence="1">
    <location>
        <begin position="42"/>
        <end position="79"/>
    </location>
</feature>